<dbReference type="PANTHER" id="PTHR32487">
    <property type="entry name" value="3-OXO-DELTA(4,5)-STEROID 5-BETA-REDUCTASE"/>
    <property type="match status" value="1"/>
</dbReference>
<proteinExistence type="predicted"/>
<dbReference type="PANTHER" id="PTHR32487:SF8">
    <property type="entry name" value="NAD-DEPENDENT EPIMERASE_DEHYDRATASE DOMAIN-CONTAINING PROTEIN"/>
    <property type="match status" value="1"/>
</dbReference>
<keyword evidence="3" id="KW-1185">Reference proteome</keyword>
<sequence length="394" mass="44177">MNPSQSSQNHAVVFGCSGINGYALVDQLLSGYPSQTTFAKVTAVSNRPFTAQDAQWPADERLDIVSGVNLLLGDDEALATTLREKIPSFETVSHIYYAAYTPSSDLAEECRLNKQMLRAAVQAFEKLSPKLTFVTLITGTKAYGVYLLDKFPFRGQVPLSEDLPRVPEEYSKDLFYYHLVDLLHELSAGKSWSWCEVRPDVIVGVAPFGNANCMAQTMGIYLSVYRELEGAGARVVFPGNETTWRLLSTDSNQDIIARFSIYASLQPREKVHARAFNIADGATPVSWSQRWPILAAYFGLEGVGPDSSAVHPTEYIERNWERIEQLCHERGLKGDVIYKSMHNTGSRMGSLKLMDFDRPLDLTRARTLGFDEELDTASSWYRAFDRVRKAQIML</sequence>
<dbReference type="OrthoDB" id="1731983at2759"/>
<dbReference type="SUPFAM" id="SSF51735">
    <property type="entry name" value="NAD(P)-binding Rossmann-fold domains"/>
    <property type="match status" value="1"/>
</dbReference>
<evidence type="ECO:0000259" key="1">
    <source>
        <dbReference type="Pfam" id="PF22917"/>
    </source>
</evidence>
<feature type="domain" description="PRISE-like Rossmann-fold" evidence="1">
    <location>
        <begin position="11"/>
        <end position="393"/>
    </location>
</feature>
<dbReference type="Gene3D" id="3.40.50.720">
    <property type="entry name" value="NAD(P)-binding Rossmann-like Domain"/>
    <property type="match status" value="1"/>
</dbReference>
<reference evidence="2 3" key="1">
    <citation type="submission" date="2019-04" db="EMBL/GenBank/DDBJ databases">
        <title>Friends and foes A comparative genomics study of 23 Aspergillus species from section Flavi.</title>
        <authorList>
            <consortium name="DOE Joint Genome Institute"/>
            <person name="Kjaerbolling I."/>
            <person name="Vesth T."/>
            <person name="Frisvad J.C."/>
            <person name="Nybo J.L."/>
            <person name="Theobald S."/>
            <person name="Kildgaard S."/>
            <person name="Isbrandt T."/>
            <person name="Kuo A."/>
            <person name="Sato A."/>
            <person name="Lyhne E.K."/>
            <person name="Kogle M.E."/>
            <person name="Wiebenga A."/>
            <person name="Kun R.S."/>
            <person name="Lubbers R.J."/>
            <person name="Makela M.R."/>
            <person name="Barry K."/>
            <person name="Chovatia M."/>
            <person name="Clum A."/>
            <person name="Daum C."/>
            <person name="Haridas S."/>
            <person name="He G."/>
            <person name="LaButti K."/>
            <person name="Lipzen A."/>
            <person name="Mondo S."/>
            <person name="Riley R."/>
            <person name="Salamov A."/>
            <person name="Simmons B.A."/>
            <person name="Magnuson J.K."/>
            <person name="Henrissat B."/>
            <person name="Mortensen U.H."/>
            <person name="Larsen T.O."/>
            <person name="Devries R.P."/>
            <person name="Grigoriev I.V."/>
            <person name="Machida M."/>
            <person name="Baker S.E."/>
            <person name="Andersen M.R."/>
        </authorList>
    </citation>
    <scope>NUCLEOTIDE SEQUENCE [LARGE SCALE GENOMIC DNA]</scope>
    <source>
        <strain evidence="2 3">IBT 18842</strain>
    </source>
</reference>
<organism evidence="2 3">
    <name type="scientific">Aspergillus avenaceus</name>
    <dbReference type="NCBI Taxonomy" id="36643"/>
    <lineage>
        <taxon>Eukaryota</taxon>
        <taxon>Fungi</taxon>
        <taxon>Dikarya</taxon>
        <taxon>Ascomycota</taxon>
        <taxon>Pezizomycotina</taxon>
        <taxon>Eurotiomycetes</taxon>
        <taxon>Eurotiomycetidae</taxon>
        <taxon>Eurotiales</taxon>
        <taxon>Aspergillaceae</taxon>
        <taxon>Aspergillus</taxon>
        <taxon>Aspergillus subgen. Circumdati</taxon>
    </lineage>
</organism>
<dbReference type="Pfam" id="PF22917">
    <property type="entry name" value="PRISE"/>
    <property type="match status" value="1"/>
</dbReference>
<dbReference type="EMBL" id="ML742232">
    <property type="protein sequence ID" value="KAE8146976.1"/>
    <property type="molecule type" value="Genomic_DNA"/>
</dbReference>
<dbReference type="InterPro" id="IPR055222">
    <property type="entry name" value="PRISE-like_Rossmann-fold"/>
</dbReference>
<name>A0A5N6TKV3_ASPAV</name>
<gene>
    <name evidence="2" type="ORF">BDV25DRAFT_169498</name>
</gene>
<accession>A0A5N6TKV3</accession>
<protein>
    <recommendedName>
        <fullName evidence="1">PRISE-like Rossmann-fold domain-containing protein</fullName>
    </recommendedName>
</protein>
<dbReference type="InterPro" id="IPR036291">
    <property type="entry name" value="NAD(P)-bd_dom_sf"/>
</dbReference>
<evidence type="ECO:0000313" key="2">
    <source>
        <dbReference type="EMBL" id="KAE8146976.1"/>
    </source>
</evidence>
<evidence type="ECO:0000313" key="3">
    <source>
        <dbReference type="Proteomes" id="UP000325780"/>
    </source>
</evidence>
<dbReference type="AlphaFoldDB" id="A0A5N6TKV3"/>
<dbReference type="Proteomes" id="UP000325780">
    <property type="component" value="Unassembled WGS sequence"/>
</dbReference>
<dbReference type="CDD" id="cd08948">
    <property type="entry name" value="5beta-POR_like_SDR_a"/>
    <property type="match status" value="1"/>
</dbReference>